<dbReference type="InterPro" id="IPR001633">
    <property type="entry name" value="EAL_dom"/>
</dbReference>
<sequence length="404" mass="47441">MDPLDIIENVSHVFPHFQPIMNSEEYKVIGYEVLGQIEINGEAQSLAPFFLDANVPVDYKWEVDKEIYHKAVKQALDDPSQPKLFFNIDPTTLVQLDCLEELMETFERFTKQGLNPNRVVFEFRVNDYSGDFNDLSHMLLYIKASGYQVALDDIRTHDTNLDFFSKLEPNMIKVDLSDLKEGMNFFSYKDVLNALATFSRKIGAALHFKGIQSFHQLHTAWKHGGRYLQGSYLQNPASHFIDPFSSKAILEETIHSFIDMAHRKLQRQIDFIRSMDNDIAVNLKGKQLTTEELVEVIARATQAVSFRVYICDLYGYQKSANWLKLENNQWHQDLQAKGKNWSWRTYFLDQIMQMRHRKMGMLSDKYRDIETNDLIRTYSYPVDDQQYVFIDLDPDFLYENDWLR</sequence>
<dbReference type="InterPro" id="IPR035919">
    <property type="entry name" value="EAL_sf"/>
</dbReference>
<dbReference type="Pfam" id="PF00563">
    <property type="entry name" value="EAL"/>
    <property type="match status" value="1"/>
</dbReference>
<dbReference type="Pfam" id="PF10388">
    <property type="entry name" value="YkuI_C"/>
    <property type="match status" value="1"/>
</dbReference>
<evidence type="ECO:0000259" key="1">
    <source>
        <dbReference type="PROSITE" id="PS50883"/>
    </source>
</evidence>
<dbReference type="PANTHER" id="PTHR33121:SF82">
    <property type="entry name" value="SIGNAL TRANSDUCTION PROTEIN CONTAINING A EAL DOMAIN"/>
    <property type="match status" value="1"/>
</dbReference>
<evidence type="ECO:0000313" key="2">
    <source>
        <dbReference type="EMBL" id="PYZ95258.1"/>
    </source>
</evidence>
<dbReference type="InterPro" id="IPR050706">
    <property type="entry name" value="Cyclic-di-GMP_PDE-like"/>
</dbReference>
<reference evidence="2 3" key="1">
    <citation type="submission" date="2017-10" db="EMBL/GenBank/DDBJ databases">
        <title>Bacillus sp. nov., a halophilic bacterium isolated from a Keqin Lake.</title>
        <authorList>
            <person name="Wang H."/>
        </authorList>
    </citation>
    <scope>NUCLEOTIDE SEQUENCE [LARGE SCALE GENOMIC DNA]</scope>
    <source>
        <strain evidence="2 3">KQ-12</strain>
    </source>
</reference>
<dbReference type="SMART" id="SM00052">
    <property type="entry name" value="EAL"/>
    <property type="match status" value="1"/>
</dbReference>
<organism evidence="2 3">
    <name type="scientific">Salipaludibacillus keqinensis</name>
    <dbReference type="NCBI Taxonomy" id="2045207"/>
    <lineage>
        <taxon>Bacteria</taxon>
        <taxon>Bacillati</taxon>
        <taxon>Bacillota</taxon>
        <taxon>Bacilli</taxon>
        <taxon>Bacillales</taxon>
        <taxon>Bacillaceae</taxon>
    </lineage>
</organism>
<gene>
    <name evidence="2" type="ORF">CR194_07025</name>
</gene>
<evidence type="ECO:0000313" key="3">
    <source>
        <dbReference type="Proteomes" id="UP000248214"/>
    </source>
</evidence>
<dbReference type="Gene3D" id="3.20.20.450">
    <property type="entry name" value="EAL domain"/>
    <property type="match status" value="1"/>
</dbReference>
<feature type="domain" description="EAL" evidence="1">
    <location>
        <begin position="1"/>
        <end position="250"/>
    </location>
</feature>
<keyword evidence="3" id="KW-1185">Reference proteome</keyword>
<dbReference type="InterPro" id="IPR029151">
    <property type="entry name" value="Sensor-like_sf"/>
</dbReference>
<dbReference type="GO" id="GO:0071111">
    <property type="term" value="F:cyclic-guanylate-specific phosphodiesterase activity"/>
    <property type="evidence" value="ECO:0007669"/>
    <property type="project" value="InterPro"/>
</dbReference>
<dbReference type="SUPFAM" id="SSF103190">
    <property type="entry name" value="Sensory domain-like"/>
    <property type="match status" value="1"/>
</dbReference>
<dbReference type="AlphaFoldDB" id="A0A323TK37"/>
<dbReference type="EMBL" id="PDOD01000001">
    <property type="protein sequence ID" value="PYZ95258.1"/>
    <property type="molecule type" value="Genomic_DNA"/>
</dbReference>
<dbReference type="Gene3D" id="3.30.450.20">
    <property type="entry name" value="PAS domain"/>
    <property type="match status" value="1"/>
</dbReference>
<dbReference type="SUPFAM" id="SSF141868">
    <property type="entry name" value="EAL domain-like"/>
    <property type="match status" value="1"/>
</dbReference>
<comment type="caution">
    <text evidence="2">The sequence shown here is derived from an EMBL/GenBank/DDBJ whole genome shotgun (WGS) entry which is preliminary data.</text>
</comment>
<dbReference type="InterPro" id="IPR018842">
    <property type="entry name" value="YkuI_C"/>
</dbReference>
<accession>A0A323TK37</accession>
<dbReference type="RefSeq" id="WP_110608893.1">
    <property type="nucleotide sequence ID" value="NZ_PDOD01000001.1"/>
</dbReference>
<protein>
    <submittedName>
        <fullName evidence="2">Diguanylate phosphodiesterase</fullName>
    </submittedName>
</protein>
<dbReference type="Proteomes" id="UP000248214">
    <property type="component" value="Unassembled WGS sequence"/>
</dbReference>
<proteinExistence type="predicted"/>
<dbReference type="OrthoDB" id="1673646at2"/>
<dbReference type="PROSITE" id="PS50883">
    <property type="entry name" value="EAL"/>
    <property type="match status" value="1"/>
</dbReference>
<name>A0A323TK37_9BACI</name>
<dbReference type="PANTHER" id="PTHR33121">
    <property type="entry name" value="CYCLIC DI-GMP PHOSPHODIESTERASE PDEF"/>
    <property type="match status" value="1"/>
</dbReference>
<dbReference type="CDD" id="cd01948">
    <property type="entry name" value="EAL"/>
    <property type="match status" value="1"/>
</dbReference>